<gene>
    <name evidence="6" type="primary">rsmI</name>
    <name evidence="10" type="ORF">HNQ01_004237</name>
</gene>
<keyword evidence="2 6" id="KW-0698">rRNA processing</keyword>
<keyword evidence="5 6" id="KW-0949">S-adenosyl-L-methionine</keyword>
<dbReference type="NCBIfam" id="TIGR00096">
    <property type="entry name" value="16S rRNA (cytidine(1402)-2'-O)-methyltransferase"/>
    <property type="match status" value="1"/>
</dbReference>
<dbReference type="CDD" id="cd11648">
    <property type="entry name" value="RsmI"/>
    <property type="match status" value="1"/>
</dbReference>
<evidence type="ECO:0000313" key="10">
    <source>
        <dbReference type="EMBL" id="NRT58469.1"/>
    </source>
</evidence>
<evidence type="ECO:0000313" key="11">
    <source>
        <dbReference type="Proteomes" id="UP001516061"/>
    </source>
</evidence>
<sequence length="341" mass="35923">MTLDISVPPSIVQAAALAAGQQQHPAASLYVVATPIGNIADLSLRAVHVLALVDAVACEDTRVSAGLLQRLGLGKPLIALHEHNEEAAAPRVVERLRRGERVAYVSDAGTPAISDPGARLVAAVREAGFRVIPLPGPSSVVTALSAAGDIAGQGFRFAGFVSPKAAARERDLRRLAEDAGTCVIFEAPHRIEALAAALAQTMPERRLTVCRELTKQFESIHTLAAEAFPAWLAASDDHRRGEFVLVLHARPAPEAEEAGAATASTERLLEVLLEDLPLKQAVALAVRATGAPKGELYARALALKAGDEAAQAPEAAAAAPAAAVPPDWPERRPVRRERPRR</sequence>
<dbReference type="GO" id="GO:0008168">
    <property type="term" value="F:methyltransferase activity"/>
    <property type="evidence" value="ECO:0007669"/>
    <property type="project" value="UniProtKB-KW"/>
</dbReference>
<dbReference type="Pfam" id="PF23016">
    <property type="entry name" value="RsmI_C"/>
    <property type="match status" value="1"/>
</dbReference>
<dbReference type="PIRSF" id="PIRSF005917">
    <property type="entry name" value="MTase_YraL"/>
    <property type="match status" value="1"/>
</dbReference>
<evidence type="ECO:0000256" key="3">
    <source>
        <dbReference type="ARBA" id="ARBA00022603"/>
    </source>
</evidence>
<evidence type="ECO:0000256" key="5">
    <source>
        <dbReference type="ARBA" id="ARBA00022691"/>
    </source>
</evidence>
<evidence type="ECO:0000256" key="1">
    <source>
        <dbReference type="ARBA" id="ARBA00022490"/>
    </source>
</evidence>
<dbReference type="SUPFAM" id="SSF53790">
    <property type="entry name" value="Tetrapyrrole methylase"/>
    <property type="match status" value="1"/>
</dbReference>
<comment type="subcellular location">
    <subcellularLocation>
        <location evidence="6">Cytoplasm</location>
    </subcellularLocation>
</comment>
<feature type="domain" description="RsmI HTH" evidence="9">
    <location>
        <begin position="260"/>
        <end position="304"/>
    </location>
</feature>
<dbReference type="InterPro" id="IPR014777">
    <property type="entry name" value="4pyrrole_Mease_sub1"/>
</dbReference>
<evidence type="ECO:0000256" key="7">
    <source>
        <dbReference type="SAM" id="MobiDB-lite"/>
    </source>
</evidence>
<evidence type="ECO:0000256" key="6">
    <source>
        <dbReference type="HAMAP-Rule" id="MF_01877"/>
    </source>
</evidence>
<dbReference type="PROSITE" id="PS01296">
    <property type="entry name" value="RSMI"/>
    <property type="match status" value="1"/>
</dbReference>
<dbReference type="Gene3D" id="3.40.1010.10">
    <property type="entry name" value="Cobalt-precorrin-4 Transmethylase, Domain 1"/>
    <property type="match status" value="1"/>
</dbReference>
<dbReference type="Gene3D" id="3.30.950.10">
    <property type="entry name" value="Methyltransferase, Cobalt-precorrin-4 Transmethylase, Domain 2"/>
    <property type="match status" value="1"/>
</dbReference>
<dbReference type="RefSeq" id="WP_434801527.1">
    <property type="nucleotide sequence ID" value="NZ_JABSNM010000030.1"/>
</dbReference>
<reference evidence="10 11" key="1">
    <citation type="submission" date="2020-05" db="EMBL/GenBank/DDBJ databases">
        <title>Genomic Encyclopedia of Type Strains, Phase IV (KMG-V): Genome sequencing to study the core and pangenomes of soil and plant-associated prokaryotes.</title>
        <authorList>
            <person name="Whitman W."/>
        </authorList>
    </citation>
    <scope>NUCLEOTIDE SEQUENCE [LARGE SCALE GENOMIC DNA]</scope>
    <source>
        <strain evidence="10 11">C29</strain>
    </source>
</reference>
<evidence type="ECO:0000259" key="8">
    <source>
        <dbReference type="Pfam" id="PF00590"/>
    </source>
</evidence>
<dbReference type="Pfam" id="PF00590">
    <property type="entry name" value="TP_methylase"/>
    <property type="match status" value="1"/>
</dbReference>
<dbReference type="InterPro" id="IPR008189">
    <property type="entry name" value="rRNA_ssu_MeTfrase_I"/>
</dbReference>
<keyword evidence="1 6" id="KW-0963">Cytoplasm</keyword>
<dbReference type="EMBL" id="JABSNM010000030">
    <property type="protein sequence ID" value="NRT58469.1"/>
    <property type="molecule type" value="Genomic_DNA"/>
</dbReference>
<protein>
    <recommendedName>
        <fullName evidence="6">Ribosomal RNA small subunit methyltransferase I</fullName>
        <ecNumber evidence="6">2.1.1.198</ecNumber>
    </recommendedName>
    <alternativeName>
        <fullName evidence="6">16S rRNA 2'-O-ribose C1402 methyltransferase</fullName>
    </alternativeName>
    <alternativeName>
        <fullName evidence="6">rRNA (cytidine-2'-O-)-methyltransferase RsmI</fullName>
    </alternativeName>
</protein>
<dbReference type="Proteomes" id="UP001516061">
    <property type="component" value="Unassembled WGS sequence"/>
</dbReference>
<dbReference type="PANTHER" id="PTHR46111">
    <property type="entry name" value="RIBOSOMAL RNA SMALL SUBUNIT METHYLTRANSFERASE I"/>
    <property type="match status" value="1"/>
</dbReference>
<accession>A0ABX2G8S4</accession>
<keyword evidence="3 6" id="KW-0489">Methyltransferase</keyword>
<dbReference type="EC" id="2.1.1.198" evidence="6"/>
<feature type="domain" description="Tetrapyrrole methylase" evidence="8">
    <location>
        <begin position="29"/>
        <end position="221"/>
    </location>
</feature>
<dbReference type="InterPro" id="IPR000878">
    <property type="entry name" value="4pyrrol_Mease"/>
</dbReference>
<dbReference type="InterPro" id="IPR035996">
    <property type="entry name" value="4pyrrol_Methylase_sf"/>
</dbReference>
<comment type="catalytic activity">
    <reaction evidence="6">
        <text>cytidine(1402) in 16S rRNA + S-adenosyl-L-methionine = 2'-O-methylcytidine(1402) in 16S rRNA + S-adenosyl-L-homocysteine + H(+)</text>
        <dbReference type="Rhea" id="RHEA:42924"/>
        <dbReference type="Rhea" id="RHEA-COMP:10285"/>
        <dbReference type="Rhea" id="RHEA-COMP:10286"/>
        <dbReference type="ChEBI" id="CHEBI:15378"/>
        <dbReference type="ChEBI" id="CHEBI:57856"/>
        <dbReference type="ChEBI" id="CHEBI:59789"/>
        <dbReference type="ChEBI" id="CHEBI:74495"/>
        <dbReference type="ChEBI" id="CHEBI:82748"/>
        <dbReference type="EC" id="2.1.1.198"/>
    </reaction>
</comment>
<comment type="function">
    <text evidence="6">Catalyzes the 2'-O-methylation of the ribose of cytidine 1402 (C1402) in 16S rRNA.</text>
</comment>
<keyword evidence="11" id="KW-1185">Reference proteome</keyword>
<evidence type="ECO:0000256" key="4">
    <source>
        <dbReference type="ARBA" id="ARBA00022679"/>
    </source>
</evidence>
<comment type="similarity">
    <text evidence="6">Belongs to the methyltransferase superfamily. RsmI family.</text>
</comment>
<proteinExistence type="inferred from homology"/>
<dbReference type="InterPro" id="IPR018063">
    <property type="entry name" value="SAM_MeTrfase_RsmI_CS"/>
</dbReference>
<feature type="compositionally biased region" description="Low complexity" evidence="7">
    <location>
        <begin position="309"/>
        <end position="325"/>
    </location>
</feature>
<dbReference type="HAMAP" id="MF_01877">
    <property type="entry name" value="16SrRNA_methyltr_I"/>
    <property type="match status" value="1"/>
</dbReference>
<evidence type="ECO:0000256" key="2">
    <source>
        <dbReference type="ARBA" id="ARBA00022552"/>
    </source>
</evidence>
<dbReference type="PANTHER" id="PTHR46111:SF1">
    <property type="entry name" value="RIBOSOMAL RNA SMALL SUBUNIT METHYLTRANSFERASE I"/>
    <property type="match status" value="1"/>
</dbReference>
<name>A0ABX2G8S4_9BURK</name>
<comment type="caution">
    <text evidence="10">The sequence shown here is derived from an EMBL/GenBank/DDBJ whole genome shotgun (WGS) entry which is preliminary data.</text>
</comment>
<dbReference type="InterPro" id="IPR014776">
    <property type="entry name" value="4pyrrole_Mease_sub2"/>
</dbReference>
<evidence type="ECO:0000259" key="9">
    <source>
        <dbReference type="Pfam" id="PF23016"/>
    </source>
</evidence>
<feature type="region of interest" description="Disordered" evidence="7">
    <location>
        <begin position="309"/>
        <end position="341"/>
    </location>
</feature>
<dbReference type="GO" id="GO:0032259">
    <property type="term" value="P:methylation"/>
    <property type="evidence" value="ECO:0007669"/>
    <property type="project" value="UniProtKB-KW"/>
</dbReference>
<organism evidence="10 11">
    <name type="scientific">Sphaerotilus uruguayifluvii</name>
    <dbReference type="NCBI Taxonomy" id="2735897"/>
    <lineage>
        <taxon>Bacteria</taxon>
        <taxon>Pseudomonadati</taxon>
        <taxon>Pseudomonadota</taxon>
        <taxon>Betaproteobacteria</taxon>
        <taxon>Burkholderiales</taxon>
        <taxon>Sphaerotilaceae</taxon>
        <taxon>Sphaerotilus</taxon>
    </lineage>
</organism>
<keyword evidence="4 6" id="KW-0808">Transferase</keyword>
<dbReference type="InterPro" id="IPR053910">
    <property type="entry name" value="RsmI_HTH"/>
</dbReference>